<comment type="caution">
    <text evidence="1">The sequence shown here is derived from an EMBL/GenBank/DDBJ whole genome shotgun (WGS) entry which is preliminary data.</text>
</comment>
<evidence type="ECO:0000313" key="2">
    <source>
        <dbReference type="Proteomes" id="UP000197619"/>
    </source>
</evidence>
<dbReference type="EMBL" id="MUZQ01000076">
    <property type="protein sequence ID" value="OWK59522.1"/>
    <property type="molecule type" value="Genomic_DNA"/>
</dbReference>
<evidence type="ECO:0000313" key="1">
    <source>
        <dbReference type="EMBL" id="OWK59522.1"/>
    </source>
</evidence>
<proteinExistence type="predicted"/>
<keyword evidence="2" id="KW-1185">Reference proteome</keyword>
<sequence length="65" mass="7216">MLSQHNINPPKQQPYLLKKFAAGSSPGPPAERKQQDWIHLPAIPYFFSILTANVSIELKTGLTSV</sequence>
<dbReference type="Proteomes" id="UP000197619">
    <property type="component" value="Unassembled WGS sequence"/>
</dbReference>
<accession>A0A218V1J6</accession>
<dbReference type="AlphaFoldDB" id="A0A218V1J6"/>
<organism evidence="1 2">
    <name type="scientific">Lonchura striata</name>
    <name type="common">white-rumped munia</name>
    <dbReference type="NCBI Taxonomy" id="40157"/>
    <lineage>
        <taxon>Eukaryota</taxon>
        <taxon>Metazoa</taxon>
        <taxon>Chordata</taxon>
        <taxon>Craniata</taxon>
        <taxon>Vertebrata</taxon>
        <taxon>Euteleostomi</taxon>
        <taxon>Archelosauria</taxon>
        <taxon>Archosauria</taxon>
        <taxon>Dinosauria</taxon>
        <taxon>Saurischia</taxon>
        <taxon>Theropoda</taxon>
        <taxon>Coelurosauria</taxon>
        <taxon>Aves</taxon>
        <taxon>Neognathae</taxon>
        <taxon>Neoaves</taxon>
        <taxon>Telluraves</taxon>
        <taxon>Australaves</taxon>
        <taxon>Passeriformes</taxon>
        <taxon>Passeroidea</taxon>
        <taxon>Estrildidae</taxon>
        <taxon>Estrildinae</taxon>
        <taxon>Lonchura</taxon>
    </lineage>
</organism>
<reference evidence="1 2" key="1">
    <citation type="submission" date="2017-05" db="EMBL/GenBank/DDBJ databases">
        <title>Genome of assembly of the Bengalese finch, Lonchura striata domestica.</title>
        <authorList>
            <person name="Colquitt B.M."/>
            <person name="Brainard M.S."/>
        </authorList>
    </citation>
    <scope>NUCLEOTIDE SEQUENCE [LARGE SCALE GENOMIC DNA]</scope>
    <source>
        <strain evidence="1">White83orange57</strain>
    </source>
</reference>
<name>A0A218V1J6_9PASE</name>
<protein>
    <submittedName>
        <fullName evidence="1">Uncharacterized protein</fullName>
    </submittedName>
</protein>
<gene>
    <name evidence="1" type="ORF">RLOC_00006683</name>
</gene>